<evidence type="ECO:0000313" key="2">
    <source>
        <dbReference type="Proteomes" id="UP000317078"/>
    </source>
</evidence>
<comment type="caution">
    <text evidence="1">The sequence shown here is derived from an EMBL/GenBank/DDBJ whole genome shotgun (WGS) entry which is preliminary data.</text>
</comment>
<keyword evidence="2" id="KW-1185">Reference proteome</keyword>
<sequence length="281" mass="27952">MDFAATLFDVDGFVARAELAAEAARLLDAVAGFAGCRAVVAATRGLRAAVLVVPLALAAARDGVLALATGGRELAFSAFALVLLAAGAVRRADIAAGFLVCFAGVAAARALRAATLPAVFLAAAARGAALRRLAAGAAFLVPAAEAGFRSAMAGRAPRAGAFTGALRAVGAFDAAGLPVRDGAALLALPRVGVVALRALRLAVGAAAAFRPGAAGLLRVVDADGRRLAEAELGRVLLGGALLPGRFAMITSDRSGRLTNNRFAVCALDRAVQSDPFGQGSG</sequence>
<organism evidence="1 2">
    <name type="scientific">Muricoccus nepalensis</name>
    <dbReference type="NCBI Taxonomy" id="1854500"/>
    <lineage>
        <taxon>Bacteria</taxon>
        <taxon>Pseudomonadati</taxon>
        <taxon>Pseudomonadota</taxon>
        <taxon>Alphaproteobacteria</taxon>
        <taxon>Acetobacterales</taxon>
        <taxon>Roseomonadaceae</taxon>
        <taxon>Muricoccus</taxon>
    </lineage>
</organism>
<name>A0A502EWJ5_9PROT</name>
<dbReference type="EMBL" id="RCZP01000061">
    <property type="protein sequence ID" value="TPG41927.1"/>
    <property type="molecule type" value="Genomic_DNA"/>
</dbReference>
<protein>
    <submittedName>
        <fullName evidence="1">Uncharacterized protein</fullName>
    </submittedName>
</protein>
<gene>
    <name evidence="1" type="ORF">EAH89_28180</name>
</gene>
<proteinExistence type="predicted"/>
<reference evidence="1 2" key="1">
    <citation type="journal article" date="2019" name="Environ. Microbiol.">
        <title>Species interactions and distinct microbial communities in high Arctic permafrost affected cryosols are associated with the CH4 and CO2 gas fluxes.</title>
        <authorList>
            <person name="Altshuler I."/>
            <person name="Hamel J."/>
            <person name="Turney S."/>
            <person name="Magnuson E."/>
            <person name="Levesque R."/>
            <person name="Greer C."/>
            <person name="Whyte L.G."/>
        </authorList>
    </citation>
    <scope>NUCLEOTIDE SEQUENCE [LARGE SCALE GENOMIC DNA]</scope>
    <source>
        <strain evidence="1 2">S9.3B</strain>
    </source>
</reference>
<dbReference type="AlphaFoldDB" id="A0A502EWJ5"/>
<dbReference type="RefSeq" id="WP_140887058.1">
    <property type="nucleotide sequence ID" value="NZ_RCZP01000061.1"/>
</dbReference>
<dbReference type="Proteomes" id="UP000317078">
    <property type="component" value="Unassembled WGS sequence"/>
</dbReference>
<evidence type="ECO:0000313" key="1">
    <source>
        <dbReference type="EMBL" id="TPG41927.1"/>
    </source>
</evidence>
<accession>A0A502EWJ5</accession>